<evidence type="ECO:0000256" key="3">
    <source>
        <dbReference type="ARBA" id="ARBA00022691"/>
    </source>
</evidence>
<evidence type="ECO:0000256" key="4">
    <source>
        <dbReference type="ARBA" id="ARBA00038303"/>
    </source>
</evidence>
<dbReference type="SUPFAM" id="SSF75217">
    <property type="entry name" value="alpha/beta knot"/>
    <property type="match status" value="1"/>
</dbReference>
<feature type="binding site" evidence="5">
    <location>
        <begin position="124"/>
        <end position="129"/>
    </location>
    <ligand>
        <name>S-adenosyl-L-methionine</name>
        <dbReference type="ChEBI" id="CHEBI:59789"/>
    </ligand>
</feature>
<feature type="binding site" evidence="5">
    <location>
        <position position="73"/>
    </location>
    <ligand>
        <name>S-adenosyl-L-methionine</name>
        <dbReference type="ChEBI" id="CHEBI:59789"/>
    </ligand>
</feature>
<proteinExistence type="inferred from homology"/>
<comment type="function">
    <text evidence="5">Specifically methylates the pseudouridine at position 1915 (m3Psi1915) in 23S rRNA.</text>
</comment>
<dbReference type="OrthoDB" id="9806643at2"/>
<sequence>MKITFLTVGKTEDAYLKEGIDKYVKRLKYYTKLELVDLPELKNTKALTEQQQKAKEAEMILKKISPLDHVILLDEKGMELTSKQFAAFIDKKSISSTSSLVFVVGGPYGFDPSVYDRANDKLSLSRMTFSHQMIRLFFTEQLYRAFTIIKGEPYHHE</sequence>
<keyword evidence="5" id="KW-0963">Cytoplasm</keyword>
<dbReference type="InterPro" id="IPR003742">
    <property type="entry name" value="RlmH-like"/>
</dbReference>
<dbReference type="HAMAP" id="MF_00658">
    <property type="entry name" value="23SrRNA_methyltr_H"/>
    <property type="match status" value="1"/>
</dbReference>
<dbReference type="Gene3D" id="3.40.1280.10">
    <property type="match status" value="1"/>
</dbReference>
<keyword evidence="2 5" id="KW-0808">Transferase</keyword>
<organism evidence="6 7">
    <name type="scientific">Mucilaginibacter corticis</name>
    <dbReference type="NCBI Taxonomy" id="2597670"/>
    <lineage>
        <taxon>Bacteria</taxon>
        <taxon>Pseudomonadati</taxon>
        <taxon>Bacteroidota</taxon>
        <taxon>Sphingobacteriia</taxon>
        <taxon>Sphingobacteriales</taxon>
        <taxon>Sphingobacteriaceae</taxon>
        <taxon>Mucilaginibacter</taxon>
    </lineage>
</organism>
<dbReference type="InterPro" id="IPR029028">
    <property type="entry name" value="Alpha/beta_knot_MTases"/>
</dbReference>
<protein>
    <recommendedName>
        <fullName evidence="5">Ribosomal RNA large subunit methyltransferase H</fullName>
        <ecNumber evidence="5">2.1.1.177</ecNumber>
    </recommendedName>
    <alternativeName>
        <fullName evidence="5">23S rRNA (pseudouridine1915-N3)-methyltransferase</fullName>
    </alternativeName>
    <alternativeName>
        <fullName evidence="5">23S rRNA m3Psi1915 methyltransferase</fullName>
    </alternativeName>
    <alternativeName>
        <fullName evidence="5">rRNA (pseudouridine-N3-)-methyltransferase RlmH</fullName>
    </alternativeName>
</protein>
<keyword evidence="7" id="KW-1185">Reference proteome</keyword>
<dbReference type="PANTHER" id="PTHR33603">
    <property type="entry name" value="METHYLTRANSFERASE"/>
    <property type="match status" value="1"/>
</dbReference>
<dbReference type="GO" id="GO:0070038">
    <property type="term" value="F:rRNA (pseudouridine-N3-)-methyltransferase activity"/>
    <property type="evidence" value="ECO:0007669"/>
    <property type="project" value="UniProtKB-UniRule"/>
</dbReference>
<feature type="binding site" evidence="5">
    <location>
        <position position="105"/>
    </location>
    <ligand>
        <name>S-adenosyl-L-methionine</name>
        <dbReference type="ChEBI" id="CHEBI:59789"/>
    </ligand>
</feature>
<gene>
    <name evidence="5 6" type="primary">rlmH</name>
    <name evidence="6" type="ORF">FO440_11815</name>
</gene>
<dbReference type="PIRSF" id="PIRSF004505">
    <property type="entry name" value="MT_bac"/>
    <property type="match status" value="1"/>
</dbReference>
<dbReference type="EC" id="2.1.1.177" evidence="5"/>
<accession>A0A556MKK3</accession>
<dbReference type="Pfam" id="PF02590">
    <property type="entry name" value="SPOUT_MTase"/>
    <property type="match status" value="1"/>
</dbReference>
<keyword evidence="1 5" id="KW-0489">Methyltransferase</keyword>
<dbReference type="RefSeq" id="WP_144248475.1">
    <property type="nucleotide sequence ID" value="NZ_VLPK01000002.1"/>
</dbReference>
<evidence type="ECO:0000313" key="7">
    <source>
        <dbReference type="Proteomes" id="UP000318733"/>
    </source>
</evidence>
<dbReference type="Proteomes" id="UP000318733">
    <property type="component" value="Unassembled WGS sequence"/>
</dbReference>
<name>A0A556MKK3_9SPHI</name>
<dbReference type="InterPro" id="IPR029026">
    <property type="entry name" value="tRNA_m1G_MTases_N"/>
</dbReference>
<reference evidence="6 7" key="1">
    <citation type="submission" date="2019-07" db="EMBL/GenBank/DDBJ databases">
        <authorList>
            <person name="Huq M.A."/>
        </authorList>
    </citation>
    <scope>NUCLEOTIDE SEQUENCE [LARGE SCALE GENOMIC DNA]</scope>
    <source>
        <strain evidence="6 7">MAH-19</strain>
    </source>
</reference>
<dbReference type="AlphaFoldDB" id="A0A556MKK3"/>
<evidence type="ECO:0000256" key="1">
    <source>
        <dbReference type="ARBA" id="ARBA00022603"/>
    </source>
</evidence>
<comment type="similarity">
    <text evidence="4 5">Belongs to the RNA methyltransferase RlmH family.</text>
</comment>
<comment type="catalytic activity">
    <reaction evidence="5">
        <text>pseudouridine(1915) in 23S rRNA + S-adenosyl-L-methionine = N(3)-methylpseudouridine(1915) in 23S rRNA + S-adenosyl-L-homocysteine + H(+)</text>
        <dbReference type="Rhea" id="RHEA:42752"/>
        <dbReference type="Rhea" id="RHEA-COMP:10221"/>
        <dbReference type="Rhea" id="RHEA-COMP:10222"/>
        <dbReference type="ChEBI" id="CHEBI:15378"/>
        <dbReference type="ChEBI" id="CHEBI:57856"/>
        <dbReference type="ChEBI" id="CHEBI:59789"/>
        <dbReference type="ChEBI" id="CHEBI:65314"/>
        <dbReference type="ChEBI" id="CHEBI:74486"/>
        <dbReference type="EC" id="2.1.1.177"/>
    </reaction>
</comment>
<evidence type="ECO:0000256" key="2">
    <source>
        <dbReference type="ARBA" id="ARBA00022679"/>
    </source>
</evidence>
<keyword evidence="3 5" id="KW-0949">S-adenosyl-L-methionine</keyword>
<evidence type="ECO:0000313" key="6">
    <source>
        <dbReference type="EMBL" id="TSJ40437.1"/>
    </source>
</evidence>
<dbReference type="CDD" id="cd18081">
    <property type="entry name" value="RlmH-like"/>
    <property type="match status" value="1"/>
</dbReference>
<evidence type="ECO:0000256" key="5">
    <source>
        <dbReference type="HAMAP-Rule" id="MF_00658"/>
    </source>
</evidence>
<comment type="caution">
    <text evidence="6">The sequence shown here is derived from an EMBL/GenBank/DDBJ whole genome shotgun (WGS) entry which is preliminary data.</text>
</comment>
<comment type="subcellular location">
    <subcellularLocation>
        <location evidence="5">Cytoplasm</location>
    </subcellularLocation>
</comment>
<dbReference type="PANTHER" id="PTHR33603:SF1">
    <property type="entry name" value="RIBOSOMAL RNA LARGE SUBUNIT METHYLTRANSFERASE H"/>
    <property type="match status" value="1"/>
</dbReference>
<dbReference type="EMBL" id="VLPK01000002">
    <property type="protein sequence ID" value="TSJ40437.1"/>
    <property type="molecule type" value="Genomic_DNA"/>
</dbReference>
<keyword evidence="5" id="KW-0698">rRNA processing</keyword>
<dbReference type="NCBIfam" id="NF000990">
    <property type="entry name" value="PRK00103.2-4"/>
    <property type="match status" value="1"/>
</dbReference>
<dbReference type="GO" id="GO:0005737">
    <property type="term" value="C:cytoplasm"/>
    <property type="evidence" value="ECO:0007669"/>
    <property type="project" value="UniProtKB-SubCell"/>
</dbReference>
<comment type="subunit">
    <text evidence="5">Homodimer.</text>
</comment>